<keyword evidence="7" id="KW-0411">Iron-sulfur</keyword>
<dbReference type="GO" id="GO:0046872">
    <property type="term" value="F:metal ion binding"/>
    <property type="evidence" value="ECO:0007669"/>
    <property type="project" value="UniProtKB-KW"/>
</dbReference>
<dbReference type="GO" id="GO:0051539">
    <property type="term" value="F:4 iron, 4 sulfur cluster binding"/>
    <property type="evidence" value="ECO:0007669"/>
    <property type="project" value="UniProtKB-KW"/>
</dbReference>
<dbReference type="InterPro" id="IPR051198">
    <property type="entry name" value="BchE-like"/>
</dbReference>
<keyword evidence="5" id="KW-0479">Metal-binding</keyword>
<dbReference type="InterPro" id="IPR006638">
    <property type="entry name" value="Elp3/MiaA/NifB-like_rSAM"/>
</dbReference>
<proteinExistence type="predicted"/>
<keyword evidence="3" id="KW-0808">Transferase</keyword>
<evidence type="ECO:0000313" key="11">
    <source>
        <dbReference type="Proteomes" id="UP000432715"/>
    </source>
</evidence>
<accession>A0A6I0F7S8</accession>
<dbReference type="SFLD" id="SFLDG01082">
    <property type="entry name" value="B12-binding_domain_containing"/>
    <property type="match status" value="1"/>
</dbReference>
<dbReference type="SFLD" id="SFLDS00029">
    <property type="entry name" value="Radical_SAM"/>
    <property type="match status" value="1"/>
</dbReference>
<dbReference type="GO" id="GO:0003824">
    <property type="term" value="F:catalytic activity"/>
    <property type="evidence" value="ECO:0007669"/>
    <property type="project" value="InterPro"/>
</dbReference>
<dbReference type="InterPro" id="IPR007197">
    <property type="entry name" value="rSAM"/>
</dbReference>
<comment type="caution">
    <text evidence="10">The sequence shown here is derived from an EMBL/GenBank/DDBJ whole genome shotgun (WGS) entry which is preliminary data.</text>
</comment>
<dbReference type="InterPro" id="IPR023404">
    <property type="entry name" value="rSAM_horseshoe"/>
</dbReference>
<dbReference type="InterPro" id="IPR034466">
    <property type="entry name" value="Methyltransferase_Class_B"/>
</dbReference>
<evidence type="ECO:0000256" key="3">
    <source>
        <dbReference type="ARBA" id="ARBA00022679"/>
    </source>
</evidence>
<feature type="domain" description="B12-binding" evidence="8">
    <location>
        <begin position="13"/>
        <end position="147"/>
    </location>
</feature>
<dbReference type="Gene3D" id="3.40.50.280">
    <property type="entry name" value="Cobalamin-binding domain"/>
    <property type="match status" value="1"/>
</dbReference>
<dbReference type="SMART" id="SM00729">
    <property type="entry name" value="Elp3"/>
    <property type="match status" value="1"/>
</dbReference>
<protein>
    <submittedName>
        <fullName evidence="10">B12-binding domain-containing radical SAM protein</fullName>
    </submittedName>
</protein>
<dbReference type="OrthoDB" id="9801424at2"/>
<keyword evidence="6" id="KW-0408">Iron</keyword>
<evidence type="ECO:0000256" key="6">
    <source>
        <dbReference type="ARBA" id="ARBA00023004"/>
    </source>
</evidence>
<dbReference type="Proteomes" id="UP000432715">
    <property type="component" value="Unassembled WGS sequence"/>
</dbReference>
<dbReference type="PANTHER" id="PTHR43409">
    <property type="entry name" value="ANAEROBIC MAGNESIUM-PROTOPORPHYRIN IX MONOMETHYL ESTER CYCLASE-RELATED"/>
    <property type="match status" value="1"/>
</dbReference>
<dbReference type="SUPFAM" id="SSF102114">
    <property type="entry name" value="Radical SAM enzymes"/>
    <property type="match status" value="1"/>
</dbReference>
<dbReference type="PANTHER" id="PTHR43409:SF7">
    <property type="entry name" value="BLL1977 PROTEIN"/>
    <property type="match status" value="1"/>
</dbReference>
<dbReference type="CDD" id="cd01335">
    <property type="entry name" value="Radical_SAM"/>
    <property type="match status" value="1"/>
</dbReference>
<dbReference type="Gene3D" id="3.80.30.20">
    <property type="entry name" value="tm_1862 like domain"/>
    <property type="match status" value="1"/>
</dbReference>
<dbReference type="PROSITE" id="PS51918">
    <property type="entry name" value="RADICAL_SAM"/>
    <property type="match status" value="1"/>
</dbReference>
<dbReference type="Pfam" id="PF04055">
    <property type="entry name" value="Radical_SAM"/>
    <property type="match status" value="1"/>
</dbReference>
<feature type="domain" description="Radical SAM core" evidence="9">
    <location>
        <begin position="194"/>
        <end position="415"/>
    </location>
</feature>
<keyword evidence="11" id="KW-1185">Reference proteome</keyword>
<evidence type="ECO:0000256" key="1">
    <source>
        <dbReference type="ARBA" id="ARBA00001966"/>
    </source>
</evidence>
<evidence type="ECO:0000259" key="8">
    <source>
        <dbReference type="PROSITE" id="PS51332"/>
    </source>
</evidence>
<dbReference type="CDD" id="cd02068">
    <property type="entry name" value="radical_SAM_B12_BD"/>
    <property type="match status" value="1"/>
</dbReference>
<dbReference type="AlphaFoldDB" id="A0A6I0F7S8"/>
<dbReference type="InterPro" id="IPR058240">
    <property type="entry name" value="rSAM_sf"/>
</dbReference>
<keyword evidence="2" id="KW-0489">Methyltransferase</keyword>
<evidence type="ECO:0000256" key="2">
    <source>
        <dbReference type="ARBA" id="ARBA00022603"/>
    </source>
</evidence>
<evidence type="ECO:0000256" key="5">
    <source>
        <dbReference type="ARBA" id="ARBA00022723"/>
    </source>
</evidence>
<evidence type="ECO:0000256" key="4">
    <source>
        <dbReference type="ARBA" id="ARBA00022691"/>
    </source>
</evidence>
<reference evidence="10 11" key="1">
    <citation type="submission" date="2019-10" db="EMBL/GenBank/DDBJ databases">
        <title>Alkaliphilus serpentinus sp. nov. and Alkaliphilus pronyensis sp. nov., two novel anaerobic alkaliphilic species isolated from the serpentinized-hosted hydrothermal field of the Prony Bay (New Caledonia).</title>
        <authorList>
            <person name="Postec A."/>
        </authorList>
    </citation>
    <scope>NUCLEOTIDE SEQUENCE [LARGE SCALE GENOMIC DNA]</scope>
    <source>
        <strain evidence="10 11">LacV</strain>
    </source>
</reference>
<dbReference type="GO" id="GO:0031419">
    <property type="term" value="F:cobalamin binding"/>
    <property type="evidence" value="ECO:0007669"/>
    <property type="project" value="InterPro"/>
</dbReference>
<dbReference type="RefSeq" id="WP_151861626.1">
    <property type="nucleotide sequence ID" value="NZ_WBZC01000040.1"/>
</dbReference>
<gene>
    <name evidence="10" type="ORF">F8154_10800</name>
</gene>
<evidence type="ECO:0000256" key="7">
    <source>
        <dbReference type="ARBA" id="ARBA00023014"/>
    </source>
</evidence>
<keyword evidence="4" id="KW-0949">S-adenosyl-L-methionine</keyword>
<dbReference type="Pfam" id="PF02310">
    <property type="entry name" value="B12-binding"/>
    <property type="match status" value="1"/>
</dbReference>
<evidence type="ECO:0000259" key="9">
    <source>
        <dbReference type="PROSITE" id="PS51918"/>
    </source>
</evidence>
<dbReference type="SFLD" id="SFLDG01123">
    <property type="entry name" value="methyltransferase_(Class_B)"/>
    <property type="match status" value="1"/>
</dbReference>
<dbReference type="EMBL" id="WBZC01000040">
    <property type="protein sequence ID" value="KAB3533482.1"/>
    <property type="molecule type" value="Genomic_DNA"/>
</dbReference>
<name>A0A6I0F7S8_9FIRM</name>
<comment type="cofactor">
    <cofactor evidence="1">
        <name>[4Fe-4S] cluster</name>
        <dbReference type="ChEBI" id="CHEBI:49883"/>
    </cofactor>
</comment>
<dbReference type="PROSITE" id="PS51332">
    <property type="entry name" value="B12_BINDING"/>
    <property type="match status" value="1"/>
</dbReference>
<organism evidence="10 11">
    <name type="scientific">Alkaliphilus pronyensis</name>
    <dbReference type="NCBI Taxonomy" id="1482732"/>
    <lineage>
        <taxon>Bacteria</taxon>
        <taxon>Bacillati</taxon>
        <taxon>Bacillota</taxon>
        <taxon>Clostridia</taxon>
        <taxon>Peptostreptococcales</taxon>
        <taxon>Natronincolaceae</taxon>
        <taxon>Alkaliphilus</taxon>
    </lineage>
</organism>
<evidence type="ECO:0000313" key="10">
    <source>
        <dbReference type="EMBL" id="KAB3533482.1"/>
    </source>
</evidence>
<sequence length="473" mass="53206">MKDIILIGGSTSKESRIAQRSRYKLPPIGILSLSAVLKIHGYSVGVCDLFFEDFSRKQFIEYLRSLSSNPLMVGITVYTENEAECLEIASLVKRAFSETKVVLGGPHASFYASELIKNPNIDFIVKGEGESKIASLLEHIKNPTGFPANNIAGVTSKVDVKGEKEAKTMESLSMITNLDILPFPDFTEWKFSSEYLSRMLSMVTSRGCPSKCIFCASKALSGSKYRFNSSEWVFSMVYYYYKKYKFGKIAFFDDTLLANKARAKRFCNYLISLSNEVLFSWSCKSRVDMIDEELLIMLKKAGCNSIHFGIESASQRILDTIGKKVTLEDIYTALQLTKKHDIQAECSFIIGLPNETLETIEETIILADVIEKEGFGSAVLGVTTPFPGTEIMEENEKYGLKIKVKDMQKYDLSTPICEIDGVTLNDLRKAYFYYSHQRHKTNYPKLSGRSLSEVEEIRECYIDSLKGGLAESV</sequence>
<dbReference type="InterPro" id="IPR006158">
    <property type="entry name" value="Cobalamin-bd"/>
</dbReference>